<reference evidence="9 10" key="1">
    <citation type="submission" date="2015-12" db="EMBL/GenBank/DDBJ databases">
        <title>The genome of Folsomia candida.</title>
        <authorList>
            <person name="Faddeeva A."/>
            <person name="Derks M.F."/>
            <person name="Anvar Y."/>
            <person name="Smit S."/>
            <person name="Van Straalen N."/>
            <person name="Roelofs D."/>
        </authorList>
    </citation>
    <scope>NUCLEOTIDE SEQUENCE [LARGE SCALE GENOMIC DNA]</scope>
    <source>
        <strain evidence="9 10">VU population</strain>
        <tissue evidence="9">Whole body</tissue>
    </source>
</reference>
<keyword evidence="3 8" id="KW-0812">Transmembrane</keyword>
<proteinExistence type="predicted"/>
<keyword evidence="6 9" id="KW-0675">Receptor</keyword>
<dbReference type="InterPro" id="IPR052192">
    <property type="entry name" value="Insect_Ionotropic_Sensory_Rcpt"/>
</dbReference>
<evidence type="ECO:0000256" key="6">
    <source>
        <dbReference type="ARBA" id="ARBA00023170"/>
    </source>
</evidence>
<sequence>YVMVPEVGPYNFSLAEVGDGVDIFLGSYSLYYERAKLIDPTFVIGNSKIIAVINHEHESNIDDVFSIPFSRWLWIGISIVCLLYFCILQIIAAIAKLSWRDTLFHTASILLQKACPLISRSCTRIAFFSISISLIVLMACYTGNMFSIKTVNRFSINSVQNLLDSDYKILLEMGETSSSIFVMLKALLHIPAIAKLLGRIQSANYVYTTFEDAIKEVVESPTAYVIDEETAVTTVVDMLGQVPCSFSALSIFNLKYPWSMFMRKRSRFKDTINYGLLKLDETGVRRRLRAKWIPHASPCKVSSMPFTSIKLGQVYTALGIYGVGVLTSSVGFFLFEFNFGLRRLRMMLLP</sequence>
<dbReference type="EMBL" id="LNIX01000038">
    <property type="protein sequence ID" value="OXA39502.1"/>
    <property type="molecule type" value="Genomic_DNA"/>
</dbReference>
<keyword evidence="2" id="KW-1003">Cell membrane</keyword>
<dbReference type="PANTHER" id="PTHR42643:SF33">
    <property type="entry name" value="GLUTAMATE RECEPTOR 2-LIKE PROTEIN"/>
    <property type="match status" value="1"/>
</dbReference>
<comment type="subcellular location">
    <subcellularLocation>
        <location evidence="1">Cell membrane</location>
        <topology evidence="1">Multi-pass membrane protein</topology>
    </subcellularLocation>
</comment>
<organism evidence="9 10">
    <name type="scientific">Folsomia candida</name>
    <name type="common">Springtail</name>
    <dbReference type="NCBI Taxonomy" id="158441"/>
    <lineage>
        <taxon>Eukaryota</taxon>
        <taxon>Metazoa</taxon>
        <taxon>Ecdysozoa</taxon>
        <taxon>Arthropoda</taxon>
        <taxon>Hexapoda</taxon>
        <taxon>Collembola</taxon>
        <taxon>Entomobryomorpha</taxon>
        <taxon>Isotomoidea</taxon>
        <taxon>Isotomidae</taxon>
        <taxon>Proisotominae</taxon>
        <taxon>Folsomia</taxon>
    </lineage>
</organism>
<keyword evidence="7" id="KW-0325">Glycoprotein</keyword>
<dbReference type="SUPFAM" id="SSF53850">
    <property type="entry name" value="Periplasmic binding protein-like II"/>
    <property type="match status" value="1"/>
</dbReference>
<dbReference type="GO" id="GO:0005886">
    <property type="term" value="C:plasma membrane"/>
    <property type="evidence" value="ECO:0007669"/>
    <property type="project" value="UniProtKB-SubCell"/>
</dbReference>
<dbReference type="AlphaFoldDB" id="A0A226D1Q6"/>
<dbReference type="OrthoDB" id="6424337at2759"/>
<evidence type="ECO:0000256" key="5">
    <source>
        <dbReference type="ARBA" id="ARBA00023136"/>
    </source>
</evidence>
<evidence type="ECO:0000313" key="9">
    <source>
        <dbReference type="EMBL" id="OXA39502.1"/>
    </source>
</evidence>
<evidence type="ECO:0000256" key="1">
    <source>
        <dbReference type="ARBA" id="ARBA00004651"/>
    </source>
</evidence>
<evidence type="ECO:0000256" key="8">
    <source>
        <dbReference type="SAM" id="Phobius"/>
    </source>
</evidence>
<accession>A0A226D1Q6</accession>
<evidence type="ECO:0000256" key="7">
    <source>
        <dbReference type="ARBA" id="ARBA00023180"/>
    </source>
</evidence>
<dbReference type="Proteomes" id="UP000198287">
    <property type="component" value="Unassembled WGS sequence"/>
</dbReference>
<keyword evidence="5 8" id="KW-0472">Membrane</keyword>
<feature type="non-terminal residue" evidence="9">
    <location>
        <position position="1"/>
    </location>
</feature>
<name>A0A226D1Q6_FOLCA</name>
<dbReference type="PANTHER" id="PTHR42643">
    <property type="entry name" value="IONOTROPIC RECEPTOR 20A-RELATED"/>
    <property type="match status" value="1"/>
</dbReference>
<evidence type="ECO:0000256" key="3">
    <source>
        <dbReference type="ARBA" id="ARBA00022692"/>
    </source>
</evidence>
<gene>
    <name evidence="9" type="ORF">Fcan01_25644</name>
</gene>
<feature type="transmembrane region" description="Helical" evidence="8">
    <location>
        <begin position="314"/>
        <end position="337"/>
    </location>
</feature>
<dbReference type="Gene3D" id="3.40.190.10">
    <property type="entry name" value="Periplasmic binding protein-like II"/>
    <property type="match status" value="2"/>
</dbReference>
<evidence type="ECO:0000256" key="4">
    <source>
        <dbReference type="ARBA" id="ARBA00022989"/>
    </source>
</evidence>
<protein>
    <submittedName>
        <fullName evidence="9">Glutamate receptor ionotropic, kainate 2</fullName>
    </submittedName>
</protein>
<evidence type="ECO:0000313" key="10">
    <source>
        <dbReference type="Proteomes" id="UP000198287"/>
    </source>
</evidence>
<keyword evidence="10" id="KW-1185">Reference proteome</keyword>
<comment type="caution">
    <text evidence="9">The sequence shown here is derived from an EMBL/GenBank/DDBJ whole genome shotgun (WGS) entry which is preliminary data.</text>
</comment>
<evidence type="ECO:0000256" key="2">
    <source>
        <dbReference type="ARBA" id="ARBA00022475"/>
    </source>
</evidence>
<feature type="transmembrane region" description="Helical" evidence="8">
    <location>
        <begin position="125"/>
        <end position="146"/>
    </location>
</feature>
<keyword evidence="4 8" id="KW-1133">Transmembrane helix</keyword>
<feature type="transmembrane region" description="Helical" evidence="8">
    <location>
        <begin position="72"/>
        <end position="95"/>
    </location>
</feature>